<dbReference type="Gene3D" id="3.30.60.30">
    <property type="match status" value="1"/>
</dbReference>
<accession>A0A821W3F9</accession>
<evidence type="ECO:0000313" key="2">
    <source>
        <dbReference type="Proteomes" id="UP000663880"/>
    </source>
</evidence>
<dbReference type="AlphaFoldDB" id="A0A821W3F9"/>
<gene>
    <name evidence="1" type="ORF">PMACD_LOCUS12861</name>
</gene>
<comment type="caution">
    <text evidence="1">The sequence shown here is derived from an EMBL/GenBank/DDBJ whole genome shotgun (WGS) entry which is preliminary data.</text>
</comment>
<protein>
    <submittedName>
        <fullName evidence="1">Uncharacterized protein</fullName>
    </submittedName>
</protein>
<dbReference type="SUPFAM" id="SSF100895">
    <property type="entry name" value="Kazal-type serine protease inhibitors"/>
    <property type="match status" value="1"/>
</dbReference>
<evidence type="ECO:0000313" key="1">
    <source>
        <dbReference type="EMBL" id="CAF4919177.1"/>
    </source>
</evidence>
<keyword evidence="2" id="KW-1185">Reference proteome</keyword>
<sequence length="181" mass="21342">MEFCVVVFKFNTDSPDAIAENPNFIRDRIRDAIWKPMMNESWTKRFKKPFHPAWMDWCDPYHCNDYHKIVCGLNRKTVRFKWFQSGCHLILSNMCSTYRGSLKYDIVDNKYCSMYVMFLRLGCQSVCSNTLEPVCGVSLIDNHLVLFQNRCAFERRNCQGGIVEEYEEISLDICLNKIMSI</sequence>
<dbReference type="OrthoDB" id="7353376at2759"/>
<dbReference type="InterPro" id="IPR036058">
    <property type="entry name" value="Kazal_dom_sf"/>
</dbReference>
<name>A0A821W3F9_9NEOP</name>
<proteinExistence type="predicted"/>
<dbReference type="EMBL" id="CAJOBZ010000053">
    <property type="protein sequence ID" value="CAF4919177.1"/>
    <property type="molecule type" value="Genomic_DNA"/>
</dbReference>
<reference evidence="1" key="1">
    <citation type="submission" date="2021-02" db="EMBL/GenBank/DDBJ databases">
        <authorList>
            <person name="Steward A R."/>
        </authorList>
    </citation>
    <scope>NUCLEOTIDE SEQUENCE</scope>
</reference>
<dbReference type="Proteomes" id="UP000663880">
    <property type="component" value="Unassembled WGS sequence"/>
</dbReference>
<organism evidence="1 2">
    <name type="scientific">Pieris macdunnoughi</name>
    <dbReference type="NCBI Taxonomy" id="345717"/>
    <lineage>
        <taxon>Eukaryota</taxon>
        <taxon>Metazoa</taxon>
        <taxon>Ecdysozoa</taxon>
        <taxon>Arthropoda</taxon>
        <taxon>Hexapoda</taxon>
        <taxon>Insecta</taxon>
        <taxon>Pterygota</taxon>
        <taxon>Neoptera</taxon>
        <taxon>Endopterygota</taxon>
        <taxon>Lepidoptera</taxon>
        <taxon>Glossata</taxon>
        <taxon>Ditrysia</taxon>
        <taxon>Papilionoidea</taxon>
        <taxon>Pieridae</taxon>
        <taxon>Pierinae</taxon>
        <taxon>Pieris</taxon>
    </lineage>
</organism>